<dbReference type="HOGENOM" id="CLU_2385947_0_0_1"/>
<dbReference type="KEGG" id="cthr:CTHT_0010230"/>
<protein>
    <submittedName>
        <fullName evidence="2">Uncharacterized protein</fullName>
    </submittedName>
</protein>
<gene>
    <name evidence="2" type="ORF">CTHT_0010230</name>
</gene>
<dbReference type="RefSeq" id="XP_006691546.1">
    <property type="nucleotide sequence ID" value="XM_006691483.1"/>
</dbReference>
<evidence type="ECO:0000313" key="3">
    <source>
        <dbReference type="Proteomes" id="UP000008066"/>
    </source>
</evidence>
<name>G0S0J4_CHATD</name>
<evidence type="ECO:0000256" key="1">
    <source>
        <dbReference type="SAM" id="MobiDB-lite"/>
    </source>
</evidence>
<reference evidence="2 3" key="1">
    <citation type="journal article" date="2011" name="Cell">
        <title>Insight into structure and assembly of the nuclear pore complex by utilizing the genome of a eukaryotic thermophile.</title>
        <authorList>
            <person name="Amlacher S."/>
            <person name="Sarges P."/>
            <person name="Flemming D."/>
            <person name="van Noort V."/>
            <person name="Kunze R."/>
            <person name="Devos D.P."/>
            <person name="Arumugam M."/>
            <person name="Bork P."/>
            <person name="Hurt E."/>
        </authorList>
    </citation>
    <scope>NUCLEOTIDE SEQUENCE [LARGE SCALE GENOMIC DNA]</scope>
    <source>
        <strain evidence="3">DSM 1495 / CBS 144.50 / IMI 039719</strain>
    </source>
</reference>
<feature type="compositionally biased region" description="Low complexity" evidence="1">
    <location>
        <begin position="77"/>
        <end position="86"/>
    </location>
</feature>
<dbReference type="Proteomes" id="UP000008066">
    <property type="component" value="Unassembled WGS sequence"/>
</dbReference>
<sequence length="94" mass="10250">MPLPLLEPPTRRDTGVVEGPSNKAPTNESCETRRAGALHVEWMLFSAFAPLSGRSTGSYESRFPPSPLKVTPRRPGPSRQPRRQVPASATLGKK</sequence>
<evidence type="ECO:0000313" key="2">
    <source>
        <dbReference type="EMBL" id="EGS23355.1"/>
    </source>
</evidence>
<keyword evidence="3" id="KW-1185">Reference proteome</keyword>
<feature type="region of interest" description="Disordered" evidence="1">
    <location>
        <begin position="53"/>
        <end position="94"/>
    </location>
</feature>
<dbReference type="AlphaFoldDB" id="G0S0J4"/>
<dbReference type="GeneID" id="18255061"/>
<dbReference type="EMBL" id="GL988037">
    <property type="protein sequence ID" value="EGS23355.1"/>
    <property type="molecule type" value="Genomic_DNA"/>
</dbReference>
<feature type="region of interest" description="Disordered" evidence="1">
    <location>
        <begin position="1"/>
        <end position="30"/>
    </location>
</feature>
<accession>G0S0J4</accession>
<organism evidence="3">
    <name type="scientific">Chaetomium thermophilum (strain DSM 1495 / CBS 144.50 / IMI 039719)</name>
    <name type="common">Thermochaetoides thermophila</name>
    <dbReference type="NCBI Taxonomy" id="759272"/>
    <lineage>
        <taxon>Eukaryota</taxon>
        <taxon>Fungi</taxon>
        <taxon>Dikarya</taxon>
        <taxon>Ascomycota</taxon>
        <taxon>Pezizomycotina</taxon>
        <taxon>Sordariomycetes</taxon>
        <taxon>Sordariomycetidae</taxon>
        <taxon>Sordariales</taxon>
        <taxon>Chaetomiaceae</taxon>
        <taxon>Thermochaetoides</taxon>
    </lineage>
</organism>
<proteinExistence type="predicted"/>